<gene>
    <name evidence="2" type="ORF">D7044_14315</name>
</gene>
<feature type="region of interest" description="Disordered" evidence="1">
    <location>
        <begin position="169"/>
        <end position="204"/>
    </location>
</feature>
<feature type="compositionally biased region" description="Basic and acidic residues" evidence="1">
    <location>
        <begin position="172"/>
        <end position="193"/>
    </location>
</feature>
<evidence type="ECO:0008006" key="4">
    <source>
        <dbReference type="Google" id="ProtNLM"/>
    </source>
</evidence>
<comment type="caution">
    <text evidence="2">The sequence shown here is derived from an EMBL/GenBank/DDBJ whole genome shotgun (WGS) entry which is preliminary data.</text>
</comment>
<dbReference type="Proteomes" id="UP000275865">
    <property type="component" value="Unassembled WGS sequence"/>
</dbReference>
<proteinExistence type="predicted"/>
<organism evidence="2 3">
    <name type="scientific">Micromonospora musae</name>
    <dbReference type="NCBI Taxonomy" id="1894970"/>
    <lineage>
        <taxon>Bacteria</taxon>
        <taxon>Bacillati</taxon>
        <taxon>Actinomycetota</taxon>
        <taxon>Actinomycetes</taxon>
        <taxon>Micromonosporales</taxon>
        <taxon>Micromonosporaceae</taxon>
        <taxon>Micromonospora</taxon>
    </lineage>
</organism>
<evidence type="ECO:0000256" key="1">
    <source>
        <dbReference type="SAM" id="MobiDB-lite"/>
    </source>
</evidence>
<dbReference type="EMBL" id="RAZT01000006">
    <property type="protein sequence ID" value="RKN32409.1"/>
    <property type="molecule type" value="Genomic_DNA"/>
</dbReference>
<name>A0A3A9Y547_9ACTN</name>
<reference evidence="2 3" key="1">
    <citation type="submission" date="2018-09" db="EMBL/GenBank/DDBJ databases">
        <title>Micromonospora sp. nov. MS1-9, isolated from a root of Musa sp.</title>
        <authorList>
            <person name="Kuncharoen N."/>
            <person name="Kudo T."/>
            <person name="Ohkuma M."/>
            <person name="Yuki M."/>
            <person name="Tanasupawat S."/>
        </authorList>
    </citation>
    <scope>NUCLEOTIDE SEQUENCE [LARGE SCALE GENOMIC DNA]</scope>
    <source>
        <strain evidence="2 3">MS1-9</strain>
    </source>
</reference>
<dbReference type="AlphaFoldDB" id="A0A3A9Y547"/>
<evidence type="ECO:0000313" key="2">
    <source>
        <dbReference type="EMBL" id="RKN32409.1"/>
    </source>
</evidence>
<evidence type="ECO:0000313" key="3">
    <source>
        <dbReference type="Proteomes" id="UP000275865"/>
    </source>
</evidence>
<accession>A0A3A9Y547</accession>
<protein>
    <recommendedName>
        <fullName evidence="4">TFIIB-type zinc ribbon-containing protein</fullName>
    </recommendedName>
</protein>
<sequence length="204" mass="22485">MDSEPSAGLARHYDPGSSLAQFAGRMLVVCPQCGGCALVVPRPGPPAPAYFSEFLFQPRRLACRGCGAVTDWEPEVQGAGLVGAVLGGSEDPFFRRPLWLQTRCVGHILWAYNEEHVNELSAYVGAQLRERGGARPTRAMFARMPSWMKKSDNRSEILAALEMLRALAKRSTPADRSDAAHERGDRPRPHESMYFRGGPYEGRP</sequence>